<dbReference type="PANTHER" id="PTHR24414">
    <property type="entry name" value="F-BOX/KELCH-REPEAT PROTEIN SKIP4"/>
    <property type="match status" value="1"/>
</dbReference>
<dbReference type="Proteomes" id="UP000694864">
    <property type="component" value="Chromosome 13"/>
</dbReference>
<gene>
    <name evidence="3" type="primary">LOC104737995</name>
</gene>
<evidence type="ECO:0000313" key="3">
    <source>
        <dbReference type="RefSeq" id="XP_010456538.2"/>
    </source>
</evidence>
<dbReference type="SUPFAM" id="SSF117281">
    <property type="entry name" value="Kelch motif"/>
    <property type="match status" value="1"/>
</dbReference>
<dbReference type="InterPro" id="IPR057499">
    <property type="entry name" value="Kelch_FKB95"/>
</dbReference>
<dbReference type="SMART" id="SM00612">
    <property type="entry name" value="Kelch"/>
    <property type="match status" value="2"/>
</dbReference>
<dbReference type="InterPro" id="IPR050354">
    <property type="entry name" value="F-box/kelch-repeat_ARATH"/>
</dbReference>
<dbReference type="Pfam" id="PF25210">
    <property type="entry name" value="Kelch_FKB95"/>
    <property type="match status" value="1"/>
</dbReference>
<sequence>MTHNLVRLCLDPPLTKTPSARKEIDPSGNVIKSMKGRSAIRGLELKKRRKNETEVCGLWWVPDDVFVDCLTQLSRLDLVALATVSKRHRGVGVAHGLRILRSRRGCLDPYMYVYMHMYPDPSPRWFVLHPVQRRLKRLNLNHSYPAPVAGSCFVKDYWGVYVIGGLVNGKPTSEVTFFNCTDHTVCRLTPMTMARSGASASLIDNKKIYVFGGCWDWDVAADSSNWAEVYDVETGTWEFLSVVTPKMPLKIQQSLVMDDEKHVHAVDEDGQIFNFSSTECKFEAAEDGRTESNPSNWLFGDQALFCPATGGRILWRFPFESDWKDVKGLEQLQQQHSGFHIIKLSISGVRLAIFWEARPQGPDGQILELWYAELSIATRRYIRAFRGQH</sequence>
<feature type="domain" description="FKB95-like N-terminal Kelch" evidence="1">
    <location>
        <begin position="136"/>
        <end position="379"/>
    </location>
</feature>
<dbReference type="GeneID" id="104737995"/>
<evidence type="ECO:0000259" key="1">
    <source>
        <dbReference type="Pfam" id="PF25210"/>
    </source>
</evidence>
<organism evidence="2 3">
    <name type="scientific">Camelina sativa</name>
    <name type="common">False flax</name>
    <name type="synonym">Myagrum sativum</name>
    <dbReference type="NCBI Taxonomy" id="90675"/>
    <lineage>
        <taxon>Eukaryota</taxon>
        <taxon>Viridiplantae</taxon>
        <taxon>Streptophyta</taxon>
        <taxon>Embryophyta</taxon>
        <taxon>Tracheophyta</taxon>
        <taxon>Spermatophyta</taxon>
        <taxon>Magnoliopsida</taxon>
        <taxon>eudicotyledons</taxon>
        <taxon>Gunneridae</taxon>
        <taxon>Pentapetalae</taxon>
        <taxon>rosids</taxon>
        <taxon>malvids</taxon>
        <taxon>Brassicales</taxon>
        <taxon>Brassicaceae</taxon>
        <taxon>Camelineae</taxon>
        <taxon>Camelina</taxon>
    </lineage>
</organism>
<reference evidence="3" key="2">
    <citation type="submission" date="2025-08" db="UniProtKB">
        <authorList>
            <consortium name="RefSeq"/>
        </authorList>
    </citation>
    <scope>IDENTIFICATION</scope>
    <source>
        <tissue evidence="3">Leaf</tissue>
    </source>
</reference>
<dbReference type="RefSeq" id="XP_010456538.2">
    <property type="nucleotide sequence ID" value="XM_010458236.2"/>
</dbReference>
<dbReference type="InterPro" id="IPR037293">
    <property type="entry name" value="Gal_Oxidase_central_sf"/>
</dbReference>
<keyword evidence="2" id="KW-1185">Reference proteome</keyword>
<accession>A0ABM0VI60</accession>
<dbReference type="Gene3D" id="2.130.10.80">
    <property type="entry name" value="Galactose oxidase/kelch, beta-propeller"/>
    <property type="match status" value="1"/>
</dbReference>
<name>A0ABM0VI60_CAMSA</name>
<dbReference type="InterPro" id="IPR015915">
    <property type="entry name" value="Kelch-typ_b-propeller"/>
</dbReference>
<dbReference type="PANTHER" id="PTHR24414:SF147">
    <property type="entry name" value="(RAPE) HYPOTHETICAL PROTEIN"/>
    <property type="match status" value="1"/>
</dbReference>
<evidence type="ECO:0000313" key="2">
    <source>
        <dbReference type="Proteomes" id="UP000694864"/>
    </source>
</evidence>
<dbReference type="InterPro" id="IPR006652">
    <property type="entry name" value="Kelch_1"/>
</dbReference>
<proteinExistence type="predicted"/>
<reference evidence="2" key="1">
    <citation type="journal article" date="2014" name="Nat. Commun.">
        <title>The emerging biofuel crop Camelina sativa retains a highly undifferentiated hexaploid genome structure.</title>
        <authorList>
            <person name="Kagale S."/>
            <person name="Koh C."/>
            <person name="Nixon J."/>
            <person name="Bollina V."/>
            <person name="Clarke W.E."/>
            <person name="Tuteja R."/>
            <person name="Spillane C."/>
            <person name="Robinson S.J."/>
            <person name="Links M.G."/>
            <person name="Clarke C."/>
            <person name="Higgins E.E."/>
            <person name="Huebert T."/>
            <person name="Sharpe A.G."/>
            <person name="Parkin I.A."/>
        </authorList>
    </citation>
    <scope>NUCLEOTIDE SEQUENCE [LARGE SCALE GENOMIC DNA]</scope>
    <source>
        <strain evidence="2">cv. DH55</strain>
    </source>
</reference>
<protein>
    <submittedName>
        <fullName evidence="3">F-box/kelch-repeat protein SKIP6-like</fullName>
    </submittedName>
</protein>